<evidence type="ECO:0000256" key="2">
    <source>
        <dbReference type="SAM" id="MobiDB-lite"/>
    </source>
</evidence>
<dbReference type="PROSITE" id="PS00622">
    <property type="entry name" value="HTH_LUXR_1"/>
    <property type="match status" value="1"/>
</dbReference>
<protein>
    <recommendedName>
        <fullName evidence="3">HTH luxR-type domain-containing protein</fullName>
    </recommendedName>
</protein>
<keyword evidence="1" id="KW-0238">DNA-binding</keyword>
<feature type="region of interest" description="Disordered" evidence="2">
    <location>
        <begin position="219"/>
        <end position="259"/>
    </location>
</feature>
<sequence length="309" mass="33797">MLHDLTVPPDPFCAESLTVALVSRHGSRPPAMADVESRLVEEPHEIRASDDVLLFYGPGTAQELVRFSAEAEGDLPPVVVLAYWLDWQDVWQALDHGANSYLLETSHVVQWLPWMLLCTARGGCCLDPAIAAEQVKVVSRVRAQERGKQHGLRKLSERERQIMELLAAGQGVRDIARDMFLTEKTVRNYLSRIYRKLEVRGRSEAILRWLGHLGCATSGDVRNPDGRVPDDPPGVTPSRRVLSQGARRAGPGLPDPALLSRTSVDVQDARQRAGGRVHVVAQGVVAAVGGRGGDERGGHETPGADELLQ</sequence>
<dbReference type="RefSeq" id="WP_229914017.1">
    <property type="nucleotide sequence ID" value="NZ_BNAT01000018.1"/>
</dbReference>
<evidence type="ECO:0000259" key="3">
    <source>
        <dbReference type="PROSITE" id="PS50043"/>
    </source>
</evidence>
<feature type="domain" description="HTH luxR-type" evidence="3">
    <location>
        <begin position="148"/>
        <end position="213"/>
    </location>
</feature>
<reference evidence="4" key="2">
    <citation type="submission" date="2020-09" db="EMBL/GenBank/DDBJ databases">
        <authorList>
            <person name="Sun Q."/>
            <person name="Zhou Y."/>
        </authorList>
    </citation>
    <scope>NUCLEOTIDE SEQUENCE</scope>
    <source>
        <strain evidence="4">CGMCC 4.7403</strain>
    </source>
</reference>
<dbReference type="PANTHER" id="PTHR43214:SF43">
    <property type="entry name" value="TWO-COMPONENT RESPONSE REGULATOR"/>
    <property type="match status" value="1"/>
</dbReference>
<dbReference type="PANTHER" id="PTHR43214">
    <property type="entry name" value="TWO-COMPONENT RESPONSE REGULATOR"/>
    <property type="match status" value="1"/>
</dbReference>
<dbReference type="PRINTS" id="PR00038">
    <property type="entry name" value="HTHLUXR"/>
</dbReference>
<dbReference type="SUPFAM" id="SSF46894">
    <property type="entry name" value="C-terminal effector domain of the bipartite response regulators"/>
    <property type="match status" value="1"/>
</dbReference>
<dbReference type="PROSITE" id="PS50043">
    <property type="entry name" value="HTH_LUXR_2"/>
    <property type="match status" value="1"/>
</dbReference>
<evidence type="ECO:0000313" key="4">
    <source>
        <dbReference type="EMBL" id="GHE33243.1"/>
    </source>
</evidence>
<dbReference type="Pfam" id="PF00196">
    <property type="entry name" value="GerE"/>
    <property type="match status" value="1"/>
</dbReference>
<gene>
    <name evidence="4" type="ORF">GCM10017771_50300</name>
</gene>
<dbReference type="InterPro" id="IPR016032">
    <property type="entry name" value="Sig_transdc_resp-reg_C-effctor"/>
</dbReference>
<dbReference type="GO" id="GO:0003677">
    <property type="term" value="F:DNA binding"/>
    <property type="evidence" value="ECO:0007669"/>
    <property type="project" value="UniProtKB-KW"/>
</dbReference>
<dbReference type="InterPro" id="IPR000792">
    <property type="entry name" value="Tscrpt_reg_LuxR_C"/>
</dbReference>
<accession>A0A919DC10</accession>
<dbReference type="GO" id="GO:0006355">
    <property type="term" value="P:regulation of DNA-templated transcription"/>
    <property type="evidence" value="ECO:0007669"/>
    <property type="project" value="InterPro"/>
</dbReference>
<feature type="region of interest" description="Disordered" evidence="2">
    <location>
        <begin position="288"/>
        <end position="309"/>
    </location>
</feature>
<evidence type="ECO:0000256" key="1">
    <source>
        <dbReference type="ARBA" id="ARBA00023125"/>
    </source>
</evidence>
<keyword evidence="5" id="KW-1185">Reference proteome</keyword>
<organism evidence="4 5">
    <name type="scientific">Streptomyces capitiformicae</name>
    <dbReference type="NCBI Taxonomy" id="2014920"/>
    <lineage>
        <taxon>Bacteria</taxon>
        <taxon>Bacillati</taxon>
        <taxon>Actinomycetota</taxon>
        <taxon>Actinomycetes</taxon>
        <taxon>Kitasatosporales</taxon>
        <taxon>Streptomycetaceae</taxon>
        <taxon>Streptomyces</taxon>
    </lineage>
</organism>
<dbReference type="Gene3D" id="3.40.50.2300">
    <property type="match status" value="1"/>
</dbReference>
<dbReference type="EMBL" id="BNAT01000018">
    <property type="protein sequence ID" value="GHE33243.1"/>
    <property type="molecule type" value="Genomic_DNA"/>
</dbReference>
<dbReference type="AlphaFoldDB" id="A0A919DC10"/>
<evidence type="ECO:0000313" key="5">
    <source>
        <dbReference type="Proteomes" id="UP000603227"/>
    </source>
</evidence>
<comment type="caution">
    <text evidence="4">The sequence shown here is derived from an EMBL/GenBank/DDBJ whole genome shotgun (WGS) entry which is preliminary data.</text>
</comment>
<proteinExistence type="predicted"/>
<name>A0A919DC10_9ACTN</name>
<dbReference type="InterPro" id="IPR039420">
    <property type="entry name" value="WalR-like"/>
</dbReference>
<dbReference type="CDD" id="cd06170">
    <property type="entry name" value="LuxR_C_like"/>
    <property type="match status" value="1"/>
</dbReference>
<dbReference type="Proteomes" id="UP000603227">
    <property type="component" value="Unassembled WGS sequence"/>
</dbReference>
<reference evidence="4" key="1">
    <citation type="journal article" date="2014" name="Int. J. Syst. Evol. Microbiol.">
        <title>Complete genome sequence of Corynebacterium casei LMG S-19264T (=DSM 44701T), isolated from a smear-ripened cheese.</title>
        <authorList>
            <consortium name="US DOE Joint Genome Institute (JGI-PGF)"/>
            <person name="Walter F."/>
            <person name="Albersmeier A."/>
            <person name="Kalinowski J."/>
            <person name="Ruckert C."/>
        </authorList>
    </citation>
    <scope>NUCLEOTIDE SEQUENCE</scope>
    <source>
        <strain evidence="4">CGMCC 4.7403</strain>
    </source>
</reference>
<dbReference type="SMART" id="SM00421">
    <property type="entry name" value="HTH_LUXR"/>
    <property type="match status" value="1"/>
</dbReference>